<keyword evidence="3" id="KW-1185">Reference proteome</keyword>
<organism evidence="2 3">
    <name type="scientific">Linum trigynum</name>
    <dbReference type="NCBI Taxonomy" id="586398"/>
    <lineage>
        <taxon>Eukaryota</taxon>
        <taxon>Viridiplantae</taxon>
        <taxon>Streptophyta</taxon>
        <taxon>Embryophyta</taxon>
        <taxon>Tracheophyta</taxon>
        <taxon>Spermatophyta</taxon>
        <taxon>Magnoliopsida</taxon>
        <taxon>eudicotyledons</taxon>
        <taxon>Gunneridae</taxon>
        <taxon>Pentapetalae</taxon>
        <taxon>rosids</taxon>
        <taxon>fabids</taxon>
        <taxon>Malpighiales</taxon>
        <taxon>Linaceae</taxon>
        <taxon>Linum</taxon>
    </lineage>
</organism>
<feature type="transmembrane region" description="Helical" evidence="1">
    <location>
        <begin position="21"/>
        <end position="39"/>
    </location>
</feature>
<name>A0AAV2EZ65_9ROSI</name>
<proteinExistence type="predicted"/>
<keyword evidence="1" id="KW-0812">Transmembrane</keyword>
<keyword evidence="1" id="KW-1133">Transmembrane helix</keyword>
<gene>
    <name evidence="2" type="ORF">LTRI10_LOCUS32003</name>
</gene>
<evidence type="ECO:0000313" key="3">
    <source>
        <dbReference type="Proteomes" id="UP001497516"/>
    </source>
</evidence>
<keyword evidence="1" id="KW-0472">Membrane</keyword>
<dbReference type="AlphaFoldDB" id="A0AAV2EZ65"/>
<dbReference type="EMBL" id="OZ034818">
    <property type="protein sequence ID" value="CAL1391271.1"/>
    <property type="molecule type" value="Genomic_DNA"/>
</dbReference>
<evidence type="ECO:0000313" key="2">
    <source>
        <dbReference type="EMBL" id="CAL1391271.1"/>
    </source>
</evidence>
<reference evidence="2 3" key="1">
    <citation type="submission" date="2024-04" db="EMBL/GenBank/DDBJ databases">
        <authorList>
            <person name="Fracassetti M."/>
        </authorList>
    </citation>
    <scope>NUCLEOTIDE SEQUENCE [LARGE SCALE GENOMIC DNA]</scope>
</reference>
<feature type="transmembrane region" description="Helical" evidence="1">
    <location>
        <begin position="45"/>
        <end position="64"/>
    </location>
</feature>
<evidence type="ECO:0000256" key="1">
    <source>
        <dbReference type="SAM" id="Phobius"/>
    </source>
</evidence>
<sequence>MVARIIRQRRRKQRRRLSLDQTALMVAIETEIVGVQIWHEMDEREMVGVMFMLLLLFPLPHLLAINDLAWEKQVCYDNYSQLVMVVGDSGSSGNREERQGS</sequence>
<protein>
    <submittedName>
        <fullName evidence="2">Uncharacterized protein</fullName>
    </submittedName>
</protein>
<accession>A0AAV2EZ65</accession>
<dbReference type="Proteomes" id="UP001497516">
    <property type="component" value="Chromosome 5"/>
</dbReference>